<dbReference type="AlphaFoldDB" id="A0A931HCV6"/>
<dbReference type="EMBL" id="JADZGI010000001">
    <property type="protein sequence ID" value="MBH0113705.1"/>
    <property type="molecule type" value="Genomic_DNA"/>
</dbReference>
<accession>A0A931HCV6</accession>
<dbReference type="RefSeq" id="WP_197164059.1">
    <property type="nucleotide sequence ID" value="NZ_JADZGI010000001.1"/>
</dbReference>
<keyword evidence="2" id="KW-1185">Reference proteome</keyword>
<dbReference type="Pfam" id="PF13469">
    <property type="entry name" value="Sulfotransfer_3"/>
    <property type="match status" value="1"/>
</dbReference>
<proteinExistence type="predicted"/>
<dbReference type="InterPro" id="IPR027417">
    <property type="entry name" value="P-loop_NTPase"/>
</dbReference>
<reference evidence="1" key="1">
    <citation type="submission" date="2020-11" db="EMBL/GenBank/DDBJ databases">
        <title>Novosphingobium aureum sp. nov., a marine bacterium isolated from sediment of a salt flat.</title>
        <authorList>
            <person name="Yoo Y."/>
            <person name="Kim J.-J."/>
        </authorList>
    </citation>
    <scope>NUCLEOTIDE SEQUENCE</scope>
    <source>
        <strain evidence="1">YJ-S2-02</strain>
    </source>
</reference>
<comment type="caution">
    <text evidence="1">The sequence shown here is derived from an EMBL/GenBank/DDBJ whole genome shotgun (WGS) entry which is preliminary data.</text>
</comment>
<dbReference type="SUPFAM" id="SSF52540">
    <property type="entry name" value="P-loop containing nucleoside triphosphate hydrolases"/>
    <property type="match status" value="1"/>
</dbReference>
<protein>
    <submittedName>
        <fullName evidence="1">Sulfotransferase</fullName>
    </submittedName>
</protein>
<evidence type="ECO:0000313" key="1">
    <source>
        <dbReference type="EMBL" id="MBH0113705.1"/>
    </source>
</evidence>
<organism evidence="1 2">
    <name type="scientific">Novosphingobium aureum</name>
    <dbReference type="NCBI Taxonomy" id="2792964"/>
    <lineage>
        <taxon>Bacteria</taxon>
        <taxon>Pseudomonadati</taxon>
        <taxon>Pseudomonadota</taxon>
        <taxon>Alphaproteobacteria</taxon>
        <taxon>Sphingomonadales</taxon>
        <taxon>Sphingomonadaceae</taxon>
        <taxon>Novosphingobium</taxon>
    </lineage>
</organism>
<dbReference type="Proteomes" id="UP000617634">
    <property type="component" value="Unassembled WGS sequence"/>
</dbReference>
<dbReference type="Gene3D" id="3.40.50.300">
    <property type="entry name" value="P-loop containing nucleotide triphosphate hydrolases"/>
    <property type="match status" value="1"/>
</dbReference>
<sequence>MRVIYIAGYGRSGSTLLDIALGNAGGVAGLGELTALSRHVWPRDEYCACGERVRACTFWSRVVERWEAGAAPVGRAGQLGQMGQKNEEARAGGIERRLAHLARAQRHLEALPGIARLPHPARALHRRETHALFAAISREAAGDPVAPPPFLVDSSKLPGRGFALAATPGIDLHVIHLVRDPRAVVWSMSKSIARELERGVQKEIRPRASAYVAMRWALVNRAAERLCRKVGAQRSARVRYEDLVADPAGTIATVLHPWRDREMPLAGTHGGGEGVLYPAHQVAGSRHRMKDSLVIRADEAWRNEMPAARQRLVGVLTGAMAHRYGYRTETIRPSSASLAAGV</sequence>
<name>A0A931HCV6_9SPHN</name>
<gene>
    <name evidence="1" type="ORF">I5E68_12180</name>
</gene>
<evidence type="ECO:0000313" key="2">
    <source>
        <dbReference type="Proteomes" id="UP000617634"/>
    </source>
</evidence>